<dbReference type="PATRIC" id="fig|265726.11.peg.1548"/>
<evidence type="ECO:0000313" key="2">
    <source>
        <dbReference type="Proteomes" id="UP000033633"/>
    </source>
</evidence>
<protein>
    <submittedName>
        <fullName evidence="1">Uncharacterized protein</fullName>
    </submittedName>
</protein>
<sequence length="100" mass="11055">MRRIRFLWLGEYVALEFGGLLGIHECAPDTLYGDKECPENPFCSLVWSGPVVGAPGADNLKIRPEFFPGGVPSMFTFSPSILRQAGIHAASTILWLLFTR</sequence>
<proteinExistence type="predicted"/>
<organism evidence="1 2">
    <name type="scientific">Photobacterium halotolerans</name>
    <dbReference type="NCBI Taxonomy" id="265726"/>
    <lineage>
        <taxon>Bacteria</taxon>
        <taxon>Pseudomonadati</taxon>
        <taxon>Pseudomonadota</taxon>
        <taxon>Gammaproteobacteria</taxon>
        <taxon>Vibrionales</taxon>
        <taxon>Vibrionaceae</taxon>
        <taxon>Photobacterium</taxon>
    </lineage>
</organism>
<keyword evidence="2" id="KW-1185">Reference proteome</keyword>
<dbReference type="Proteomes" id="UP000033633">
    <property type="component" value="Unassembled WGS sequence"/>
</dbReference>
<name>A0A0F5VBM6_9GAMM</name>
<accession>A0A0F5VBM6</accession>
<reference evidence="1 2" key="1">
    <citation type="submission" date="2014-12" db="EMBL/GenBank/DDBJ databases">
        <title>Mercury Reductase activity and rhizosphere competence traits in the genome of root associated Photobacterium halotolerans MELD1.</title>
        <authorList>
            <person name="Mathew D.C."/>
            <person name="Huang C.-C."/>
        </authorList>
    </citation>
    <scope>NUCLEOTIDE SEQUENCE [LARGE SCALE GENOMIC DNA]</scope>
    <source>
        <strain evidence="1 2">MELD1</strain>
    </source>
</reference>
<dbReference type="EMBL" id="JWYV01000015">
    <property type="protein sequence ID" value="KKC98899.1"/>
    <property type="molecule type" value="Genomic_DNA"/>
</dbReference>
<evidence type="ECO:0000313" key="1">
    <source>
        <dbReference type="EMBL" id="KKC98899.1"/>
    </source>
</evidence>
<gene>
    <name evidence="1" type="ORF">KY46_16425</name>
</gene>
<dbReference type="AlphaFoldDB" id="A0A0F5VBM6"/>
<comment type="caution">
    <text evidence="1">The sequence shown here is derived from an EMBL/GenBank/DDBJ whole genome shotgun (WGS) entry which is preliminary data.</text>
</comment>